<dbReference type="Proteomes" id="UP000263486">
    <property type="component" value="Unassembled WGS sequence"/>
</dbReference>
<feature type="transmembrane region" description="Helical" evidence="6">
    <location>
        <begin position="95"/>
        <end position="117"/>
    </location>
</feature>
<comment type="caution">
    <text evidence="7">The sequence shown here is derived from an EMBL/GenBank/DDBJ whole genome shotgun (WGS) entry which is preliminary data.</text>
</comment>
<feature type="transmembrane region" description="Helical" evidence="6">
    <location>
        <begin position="12"/>
        <end position="31"/>
    </location>
</feature>
<organism evidence="7 8">
    <name type="scientific">Psychrilyobacter piezotolerans</name>
    <dbReference type="NCBI Taxonomy" id="2293438"/>
    <lineage>
        <taxon>Bacteria</taxon>
        <taxon>Fusobacteriati</taxon>
        <taxon>Fusobacteriota</taxon>
        <taxon>Fusobacteriia</taxon>
        <taxon>Fusobacteriales</taxon>
        <taxon>Fusobacteriaceae</taxon>
        <taxon>Psychrilyobacter</taxon>
    </lineage>
</organism>
<keyword evidence="5 6" id="KW-0472">Membrane</keyword>
<evidence type="ECO:0000256" key="2">
    <source>
        <dbReference type="ARBA" id="ARBA00005587"/>
    </source>
</evidence>
<accession>A0ABX9KJX9</accession>
<evidence type="ECO:0000313" key="8">
    <source>
        <dbReference type="Proteomes" id="UP000263486"/>
    </source>
</evidence>
<keyword evidence="3 6" id="KW-0812">Transmembrane</keyword>
<dbReference type="PANTHER" id="PTHR30178:SF3">
    <property type="entry name" value="SUCCINATE-ACETATE_PROTON SYMPORTER SATP"/>
    <property type="match status" value="1"/>
</dbReference>
<evidence type="ECO:0000256" key="5">
    <source>
        <dbReference type="ARBA" id="ARBA00023136"/>
    </source>
</evidence>
<evidence type="ECO:0000256" key="6">
    <source>
        <dbReference type="SAM" id="Phobius"/>
    </source>
</evidence>
<evidence type="ECO:0000313" key="7">
    <source>
        <dbReference type="EMBL" id="REI42508.1"/>
    </source>
</evidence>
<feature type="transmembrane region" description="Helical" evidence="6">
    <location>
        <begin position="148"/>
        <end position="172"/>
    </location>
</feature>
<evidence type="ECO:0000256" key="4">
    <source>
        <dbReference type="ARBA" id="ARBA00022989"/>
    </source>
</evidence>
<evidence type="ECO:0008006" key="9">
    <source>
        <dbReference type="Google" id="ProtNLM"/>
    </source>
</evidence>
<dbReference type="NCBIfam" id="NF038013">
    <property type="entry name" value="AceTr_1"/>
    <property type="match status" value="1"/>
</dbReference>
<dbReference type="InterPro" id="IPR047623">
    <property type="entry name" value="SatP"/>
</dbReference>
<sequence>MKDTSANPAPIGLLGFGATTMLLNLHNAGLFELNSMIMVMGLFYGGIAQFVAGVLENKKGNTFGSTAFISYGSFWWTLVGVWVGNKFGFFPTDHIAVGSYMAVWGVISLIFFVGTLNGPTIGKLVFGTLVLLFAVLALHFFYESAALGTLAGYIGIVCASCAIYEAAAIILNEKYGKVILPM</sequence>
<keyword evidence="8" id="KW-1185">Reference proteome</keyword>
<evidence type="ECO:0000256" key="3">
    <source>
        <dbReference type="ARBA" id="ARBA00022692"/>
    </source>
</evidence>
<feature type="transmembrane region" description="Helical" evidence="6">
    <location>
        <begin position="124"/>
        <end position="142"/>
    </location>
</feature>
<reference evidence="7 8" key="1">
    <citation type="submission" date="2018-08" db="EMBL/GenBank/DDBJ databases">
        <title>Draft genome sequence of Psychrilyobacter sp. strain SD5 isolated from Black Sea water.</title>
        <authorList>
            <person name="Yadav S."/>
            <person name="Villanueva L."/>
            <person name="Damste J.S.S."/>
        </authorList>
    </citation>
    <scope>NUCLEOTIDE SEQUENCE [LARGE SCALE GENOMIC DNA]</scope>
    <source>
        <strain evidence="7 8">SD5</strain>
    </source>
</reference>
<comment type="subcellular location">
    <subcellularLocation>
        <location evidence="1">Membrane</location>
        <topology evidence="1">Multi-pass membrane protein</topology>
    </subcellularLocation>
</comment>
<gene>
    <name evidence="7" type="ORF">DYH56_03255</name>
</gene>
<dbReference type="InterPro" id="IPR000791">
    <property type="entry name" value="Gpr1/Fun34/SatP-like"/>
</dbReference>
<dbReference type="EMBL" id="QUAJ01000004">
    <property type="protein sequence ID" value="REI42508.1"/>
    <property type="molecule type" value="Genomic_DNA"/>
</dbReference>
<protein>
    <recommendedName>
        <fullName evidence="9">Acetate uptake transporter</fullName>
    </recommendedName>
</protein>
<comment type="similarity">
    <text evidence="2">Belongs to the acetate uptake transporter (AceTr) (TC 2.A.96) family.</text>
</comment>
<evidence type="ECO:0000256" key="1">
    <source>
        <dbReference type="ARBA" id="ARBA00004141"/>
    </source>
</evidence>
<feature type="transmembrane region" description="Helical" evidence="6">
    <location>
        <begin position="37"/>
        <end position="55"/>
    </location>
</feature>
<dbReference type="PANTHER" id="PTHR30178">
    <property type="entry name" value="INNER MEMBRANE PROTEIN YAAH"/>
    <property type="match status" value="1"/>
</dbReference>
<keyword evidence="4 6" id="KW-1133">Transmembrane helix</keyword>
<dbReference type="Pfam" id="PF01184">
    <property type="entry name" value="Gpr1_Fun34_YaaH"/>
    <property type="match status" value="1"/>
</dbReference>
<proteinExistence type="inferred from homology"/>
<name>A0ABX9KJX9_9FUSO</name>
<feature type="transmembrane region" description="Helical" evidence="6">
    <location>
        <begin position="62"/>
        <end position="83"/>
    </location>
</feature>